<name>A0A0B8P2R2_9VIBR</name>
<dbReference type="EMBL" id="BBSA01000002">
    <property type="protein sequence ID" value="GAM61060.1"/>
    <property type="molecule type" value="Genomic_DNA"/>
</dbReference>
<dbReference type="Proteomes" id="UP000031670">
    <property type="component" value="Unassembled WGS sequence"/>
</dbReference>
<evidence type="ECO:0000313" key="2">
    <source>
        <dbReference type="Proteomes" id="UP000031670"/>
    </source>
</evidence>
<reference evidence="1 2" key="2">
    <citation type="submission" date="2015-01" db="EMBL/GenBank/DDBJ databases">
        <authorList>
            <consortium name="NBRP consortium"/>
            <person name="Sawabe T."/>
            <person name="Meirelles P."/>
            <person name="Feng G."/>
            <person name="Sayaka M."/>
            <person name="Hattori M."/>
            <person name="Ohkuma M."/>
        </authorList>
    </citation>
    <scope>NUCLEOTIDE SEQUENCE [LARGE SCALE GENOMIC DNA]</scope>
    <source>
        <strain evidence="1 2">JCM19232</strain>
    </source>
</reference>
<organism evidence="1 2">
    <name type="scientific">Vibrio ishigakensis</name>
    <dbReference type="NCBI Taxonomy" id="1481914"/>
    <lineage>
        <taxon>Bacteria</taxon>
        <taxon>Pseudomonadati</taxon>
        <taxon>Pseudomonadota</taxon>
        <taxon>Gammaproteobacteria</taxon>
        <taxon>Vibrionales</taxon>
        <taxon>Vibrionaceae</taxon>
        <taxon>Vibrio</taxon>
    </lineage>
</organism>
<protein>
    <submittedName>
        <fullName evidence="1">Uncharacterized protein</fullName>
    </submittedName>
</protein>
<evidence type="ECO:0000313" key="1">
    <source>
        <dbReference type="EMBL" id="GAM61060.1"/>
    </source>
</evidence>
<sequence>MTTIKTDIEFILSTRSGNLVIVMSELLVTAQQIKENSGLVTERWE</sequence>
<comment type="caution">
    <text evidence="1">The sequence shown here is derived from an EMBL/GenBank/DDBJ whole genome shotgun (WGS) entry which is preliminary data.</text>
</comment>
<reference evidence="1 2" key="1">
    <citation type="submission" date="2015-01" db="EMBL/GenBank/DDBJ databases">
        <title>Vibrio sp. C5 JCM 19232 whole genome shotgun sequence.</title>
        <authorList>
            <person name="Sawabe T."/>
            <person name="Meirelles P."/>
            <person name="Feng G."/>
            <person name="Sayaka M."/>
            <person name="Hattori M."/>
            <person name="Ohkuma M."/>
        </authorList>
    </citation>
    <scope>NUCLEOTIDE SEQUENCE [LARGE SCALE GENOMIC DNA]</scope>
    <source>
        <strain evidence="1 2">JCM19232</strain>
    </source>
</reference>
<dbReference type="AlphaFoldDB" id="A0A0B8P2R2"/>
<proteinExistence type="predicted"/>
<gene>
    <name evidence="1" type="ORF">JCM19232_4002</name>
</gene>
<accession>A0A0B8P2R2</accession>